<dbReference type="Pfam" id="PF00501">
    <property type="entry name" value="AMP-binding"/>
    <property type="match status" value="1"/>
</dbReference>
<evidence type="ECO:0000259" key="2">
    <source>
        <dbReference type="Pfam" id="PF13193"/>
    </source>
</evidence>
<dbReference type="RefSeq" id="XP_016641561.1">
    <property type="nucleotide sequence ID" value="XM_016788762.1"/>
</dbReference>
<dbReference type="InterPro" id="IPR025110">
    <property type="entry name" value="AMP-bd_C"/>
</dbReference>
<dbReference type="OrthoDB" id="6509636at2759"/>
<dbReference type="InterPro" id="IPR020845">
    <property type="entry name" value="AMP-binding_CS"/>
</dbReference>
<feature type="domain" description="AMP-binding enzyme C-terminal" evidence="2">
    <location>
        <begin position="476"/>
        <end position="557"/>
    </location>
</feature>
<dbReference type="HOGENOM" id="CLU_000022_59_2_1"/>
<dbReference type="EMBL" id="JOWA01000107">
    <property type="protein sequence ID" value="KEZ41762.1"/>
    <property type="molecule type" value="Genomic_DNA"/>
</dbReference>
<dbReference type="InterPro" id="IPR045851">
    <property type="entry name" value="AMP-bd_C_sf"/>
</dbReference>
<dbReference type="PROSITE" id="PS00455">
    <property type="entry name" value="AMP_BINDING"/>
    <property type="match status" value="1"/>
</dbReference>
<dbReference type="PANTHER" id="PTHR24096">
    <property type="entry name" value="LONG-CHAIN-FATTY-ACID--COA LIGASE"/>
    <property type="match status" value="1"/>
</dbReference>
<dbReference type="GeneID" id="27725809"/>
<dbReference type="Gene3D" id="3.40.50.12780">
    <property type="entry name" value="N-terminal domain of ligase-like"/>
    <property type="match status" value="1"/>
</dbReference>
<evidence type="ECO:0000313" key="4">
    <source>
        <dbReference type="Proteomes" id="UP000028545"/>
    </source>
</evidence>
<gene>
    <name evidence="3" type="ORF">SAPIO_CDS6737</name>
</gene>
<protein>
    <recommendedName>
        <fullName evidence="5">Phenylacetyl-CoA ligase</fullName>
    </recommendedName>
</protein>
<dbReference type="Pfam" id="PF13193">
    <property type="entry name" value="AMP-binding_C"/>
    <property type="match status" value="1"/>
</dbReference>
<sequence>MVFTPPSWVPQLPIDPPDSLTIAEFMQREEFGRRPLSSSRNPFTCGLTGRTYAAPEFFQRAGSLARAFAKRLGWSPNEATPWDKIIGIFSFNTIDYITVAYATHRLSGIVTPANAVYSTQELQHQLKSSGAKALITCVPLLETALQAAEGAGIAHDKIFIMDIPGFQLKDGKFTTVEELIIEGNSLPELDPLRWTRGQGARQTAFLCYSSGTSGLPKAVMISHRNVIANILQHVTYESVGRKSKRVDTQNVLCFLPFSHIYALVVIAHTCTWRGDGIIVLPKFDFTHYLESIQKYRVNQLIVVPPVIISMLQQKDICRKYDLSSVRFVFSGAAPLGEETIDEIKEMYPNWTIAQAYGMTETSVVVTAPSEHDIFPRASGSLLPGIQAKLIDSQGSEITAYETPGELLIQGPAVVLGYLHNEKATAETFVHHHDGRWIRTGDEALVAVSPAGNEQIVIVDRIKELIKVKGHQVAPAELEAHILSHPDVSDCAVIQVPDLKSGEVPKAFVVKAPHATSKSDELLAQIITKYVADHKAHYKWIKGGVEFLGAIPKSPSGKILRRVLRDQDREARRKKGAKI</sequence>
<dbReference type="PANTHER" id="PTHR24096:SF422">
    <property type="entry name" value="BCDNA.GH02901"/>
    <property type="match status" value="1"/>
</dbReference>
<keyword evidence="4" id="KW-1185">Reference proteome</keyword>
<comment type="caution">
    <text evidence="3">The sequence shown here is derived from an EMBL/GenBank/DDBJ whole genome shotgun (WGS) entry which is preliminary data.</text>
</comment>
<name>A0A084G350_PSEDA</name>
<dbReference type="VEuPathDB" id="FungiDB:SAPIO_CDS6737"/>
<organism evidence="3 4">
    <name type="scientific">Pseudallescheria apiosperma</name>
    <name type="common">Scedosporium apiospermum</name>
    <dbReference type="NCBI Taxonomy" id="563466"/>
    <lineage>
        <taxon>Eukaryota</taxon>
        <taxon>Fungi</taxon>
        <taxon>Dikarya</taxon>
        <taxon>Ascomycota</taxon>
        <taxon>Pezizomycotina</taxon>
        <taxon>Sordariomycetes</taxon>
        <taxon>Hypocreomycetidae</taxon>
        <taxon>Microascales</taxon>
        <taxon>Microascaceae</taxon>
        <taxon>Scedosporium</taxon>
    </lineage>
</organism>
<evidence type="ECO:0000259" key="1">
    <source>
        <dbReference type="Pfam" id="PF00501"/>
    </source>
</evidence>
<reference evidence="3 4" key="1">
    <citation type="journal article" date="2014" name="Genome Announc.">
        <title>Draft genome sequence of the pathogenic fungus Scedosporium apiospermum.</title>
        <authorList>
            <person name="Vandeputte P."/>
            <person name="Ghamrawi S."/>
            <person name="Rechenmann M."/>
            <person name="Iltis A."/>
            <person name="Giraud S."/>
            <person name="Fleury M."/>
            <person name="Thornton C."/>
            <person name="Delhaes L."/>
            <person name="Meyer W."/>
            <person name="Papon N."/>
            <person name="Bouchara J.P."/>
        </authorList>
    </citation>
    <scope>NUCLEOTIDE SEQUENCE [LARGE SCALE GENOMIC DNA]</scope>
    <source>
        <strain evidence="3 4">IHEM 14462</strain>
    </source>
</reference>
<dbReference type="GO" id="GO:0016405">
    <property type="term" value="F:CoA-ligase activity"/>
    <property type="evidence" value="ECO:0007669"/>
    <property type="project" value="TreeGrafter"/>
</dbReference>
<dbReference type="Proteomes" id="UP000028545">
    <property type="component" value="Unassembled WGS sequence"/>
</dbReference>
<dbReference type="InterPro" id="IPR000873">
    <property type="entry name" value="AMP-dep_synth/lig_dom"/>
</dbReference>
<evidence type="ECO:0000313" key="3">
    <source>
        <dbReference type="EMBL" id="KEZ41762.1"/>
    </source>
</evidence>
<dbReference type="CDD" id="cd05911">
    <property type="entry name" value="Firefly_Luc_like"/>
    <property type="match status" value="1"/>
</dbReference>
<dbReference type="OMA" id="WTFRHRI"/>
<dbReference type="InterPro" id="IPR042099">
    <property type="entry name" value="ANL_N_sf"/>
</dbReference>
<accession>A0A084G350</accession>
<dbReference type="Gene3D" id="3.30.300.30">
    <property type="match status" value="1"/>
</dbReference>
<dbReference type="AlphaFoldDB" id="A0A084G350"/>
<feature type="domain" description="AMP-dependent synthetase/ligase" evidence="1">
    <location>
        <begin position="51"/>
        <end position="418"/>
    </location>
</feature>
<proteinExistence type="predicted"/>
<dbReference type="KEGG" id="sapo:SAPIO_CDS6737"/>
<dbReference type="SUPFAM" id="SSF56801">
    <property type="entry name" value="Acetyl-CoA synthetase-like"/>
    <property type="match status" value="1"/>
</dbReference>
<evidence type="ECO:0008006" key="5">
    <source>
        <dbReference type="Google" id="ProtNLM"/>
    </source>
</evidence>